<protein>
    <recommendedName>
        <fullName evidence="4">Lipoprotein</fullName>
    </recommendedName>
</protein>
<keyword evidence="3" id="KW-1185">Reference proteome</keyword>
<dbReference type="AlphaFoldDB" id="A0AAP2DYE5"/>
<evidence type="ECO:0000313" key="2">
    <source>
        <dbReference type="EMBL" id="MBT1709925.1"/>
    </source>
</evidence>
<name>A0AAP2DYE5_9BACT</name>
<sequence>MNILLKSVAACLLLATLASCDYLISYRGFVLDSQTEKPIKDATVTFDKQPYNTDSLGYFEIHYLGGRPDYHFAVEKRTYHKGQLTIEYDDNNEVYKIEKIEIAQRIPFNSMNFKVTDDTLTFYLKKLIE</sequence>
<feature type="chain" id="PRO_5042922740" description="Lipoprotein" evidence="1">
    <location>
        <begin position="21"/>
        <end position="129"/>
    </location>
</feature>
<proteinExistence type="predicted"/>
<reference evidence="2 3" key="1">
    <citation type="submission" date="2021-05" db="EMBL/GenBank/DDBJ databases">
        <title>A Polyphasic approach of four new species of the genus Ohtaekwangia: Ohtaekwangia histidinii sp. nov., Ohtaekwangia cretensis sp. nov., Ohtaekwangia indiensis sp. nov., Ohtaekwangia reichenbachii sp. nov. from diverse environment.</title>
        <authorList>
            <person name="Octaviana S."/>
        </authorList>
    </citation>
    <scope>NUCLEOTIDE SEQUENCE [LARGE SCALE GENOMIC DNA]</scope>
    <source>
        <strain evidence="2 3">PWU5</strain>
    </source>
</reference>
<dbReference type="Gene3D" id="2.60.40.1120">
    <property type="entry name" value="Carboxypeptidase-like, regulatory domain"/>
    <property type="match status" value="1"/>
</dbReference>
<dbReference type="InterPro" id="IPR008969">
    <property type="entry name" value="CarboxyPept-like_regulatory"/>
</dbReference>
<evidence type="ECO:0000256" key="1">
    <source>
        <dbReference type="SAM" id="SignalP"/>
    </source>
</evidence>
<dbReference type="PROSITE" id="PS51257">
    <property type="entry name" value="PROKAR_LIPOPROTEIN"/>
    <property type="match status" value="1"/>
</dbReference>
<comment type="caution">
    <text evidence="2">The sequence shown here is derived from an EMBL/GenBank/DDBJ whole genome shotgun (WGS) entry which is preliminary data.</text>
</comment>
<evidence type="ECO:0000313" key="3">
    <source>
        <dbReference type="Proteomes" id="UP001319080"/>
    </source>
</evidence>
<gene>
    <name evidence="2" type="ORF">KK062_16895</name>
</gene>
<organism evidence="2 3">
    <name type="scientific">Dawidia cretensis</name>
    <dbReference type="NCBI Taxonomy" id="2782350"/>
    <lineage>
        <taxon>Bacteria</taxon>
        <taxon>Pseudomonadati</taxon>
        <taxon>Bacteroidota</taxon>
        <taxon>Cytophagia</taxon>
        <taxon>Cytophagales</taxon>
        <taxon>Chryseotaleaceae</taxon>
        <taxon>Dawidia</taxon>
    </lineage>
</organism>
<feature type="signal peptide" evidence="1">
    <location>
        <begin position="1"/>
        <end position="20"/>
    </location>
</feature>
<evidence type="ECO:0008006" key="4">
    <source>
        <dbReference type="Google" id="ProtNLM"/>
    </source>
</evidence>
<dbReference type="SUPFAM" id="SSF49464">
    <property type="entry name" value="Carboxypeptidase regulatory domain-like"/>
    <property type="match status" value="1"/>
</dbReference>
<dbReference type="Proteomes" id="UP001319080">
    <property type="component" value="Unassembled WGS sequence"/>
</dbReference>
<accession>A0AAP2DYE5</accession>
<keyword evidence="1" id="KW-0732">Signal</keyword>
<dbReference type="EMBL" id="JAHESE010000017">
    <property type="protein sequence ID" value="MBT1709925.1"/>
    <property type="molecule type" value="Genomic_DNA"/>
</dbReference>
<dbReference type="RefSeq" id="WP_254085504.1">
    <property type="nucleotide sequence ID" value="NZ_JAHESE010000017.1"/>
</dbReference>